<keyword evidence="2" id="KW-1185">Reference proteome</keyword>
<evidence type="ECO:0000313" key="1">
    <source>
        <dbReference type="EMBL" id="MCC9063782.1"/>
    </source>
</evidence>
<protein>
    <submittedName>
        <fullName evidence="1">Uncharacterized protein</fullName>
    </submittedName>
</protein>
<comment type="caution">
    <text evidence="1">The sequence shown here is derived from an EMBL/GenBank/DDBJ whole genome shotgun (WGS) entry which is preliminary data.</text>
</comment>
<evidence type="ECO:0000313" key="2">
    <source>
        <dbReference type="Proteomes" id="UP001430679"/>
    </source>
</evidence>
<dbReference type="RefSeq" id="WP_230036211.1">
    <property type="nucleotide sequence ID" value="NZ_JAJJMM010000001.1"/>
</dbReference>
<organism evidence="1 2">
    <name type="scientific">Flavobacterium piscisymbiosum</name>
    <dbReference type="NCBI Taxonomy" id="2893753"/>
    <lineage>
        <taxon>Bacteria</taxon>
        <taxon>Pseudomonadati</taxon>
        <taxon>Bacteroidota</taxon>
        <taxon>Flavobacteriia</taxon>
        <taxon>Flavobacteriales</taxon>
        <taxon>Flavobacteriaceae</taxon>
        <taxon>Flavobacterium</taxon>
    </lineage>
</organism>
<dbReference type="EMBL" id="JAJJMM010000001">
    <property type="protein sequence ID" value="MCC9063782.1"/>
    <property type="molecule type" value="Genomic_DNA"/>
</dbReference>
<accession>A0ABS8ME57</accession>
<reference evidence="1" key="1">
    <citation type="submission" date="2021-11" db="EMBL/GenBank/DDBJ databases">
        <title>Description of novel Flavobacterium species.</title>
        <authorList>
            <person name="Saticioglu I.B."/>
            <person name="Ay H."/>
            <person name="Altun S."/>
            <person name="Duman M."/>
        </authorList>
    </citation>
    <scope>NUCLEOTIDE SEQUENCE</scope>
    <source>
        <strain evidence="1">F-30</strain>
    </source>
</reference>
<name>A0ABS8ME57_9FLAO</name>
<gene>
    <name evidence="1" type="ORF">LNP81_12370</name>
</gene>
<sequence length="94" mass="11007">MDNQHIIDQLQEKISHNFEYFVVIIQSEVFFKGKNGANKCAQSTNDKDLAWELYSNESIESPYYNWVEVKYSYNFLGGFKKDELSKDIIDLGIN</sequence>
<proteinExistence type="predicted"/>
<dbReference type="Proteomes" id="UP001430679">
    <property type="component" value="Unassembled WGS sequence"/>
</dbReference>